<keyword evidence="11" id="KW-1199">Hemostasis impairing toxin</keyword>
<proteinExistence type="predicted"/>
<keyword evidence="8" id="KW-0106">Calcium</keyword>
<name>A0A8T1N158_BOTJA</name>
<keyword evidence="6" id="KW-0378">Hydrolase</keyword>
<dbReference type="Pfam" id="PF01421">
    <property type="entry name" value="Reprolysin"/>
    <property type="match status" value="1"/>
</dbReference>
<keyword evidence="5 14" id="KW-0479">Metal-binding</keyword>
<keyword evidence="9 14" id="KW-1015">Disulfide bond</keyword>
<organism evidence="18 19">
    <name type="scientific">Bothrops jararaca</name>
    <name type="common">Jararaca</name>
    <name type="synonym">Bothrops jajaraca</name>
    <dbReference type="NCBI Taxonomy" id="8724"/>
    <lineage>
        <taxon>Eukaryota</taxon>
        <taxon>Metazoa</taxon>
        <taxon>Chordata</taxon>
        <taxon>Craniata</taxon>
        <taxon>Vertebrata</taxon>
        <taxon>Euteleostomi</taxon>
        <taxon>Lepidosauria</taxon>
        <taxon>Squamata</taxon>
        <taxon>Bifurcata</taxon>
        <taxon>Unidentata</taxon>
        <taxon>Episquamata</taxon>
        <taxon>Toxicofera</taxon>
        <taxon>Serpentes</taxon>
        <taxon>Colubroidea</taxon>
        <taxon>Viperidae</taxon>
        <taxon>Crotalinae</taxon>
        <taxon>Bothrops</taxon>
    </lineage>
</organism>
<evidence type="ECO:0000256" key="10">
    <source>
        <dbReference type="ARBA" id="ARBA00023180"/>
    </source>
</evidence>
<dbReference type="GO" id="GO:0005886">
    <property type="term" value="C:plasma membrane"/>
    <property type="evidence" value="ECO:0007669"/>
    <property type="project" value="TreeGrafter"/>
</dbReference>
<feature type="domain" description="Disintegrin" evidence="16">
    <location>
        <begin position="403"/>
        <end position="489"/>
    </location>
</feature>
<dbReference type="InterPro" id="IPR036436">
    <property type="entry name" value="Disintegrin_dom_sf"/>
</dbReference>
<keyword evidence="4" id="KW-0800">Toxin</keyword>
<dbReference type="InterPro" id="IPR024079">
    <property type="entry name" value="MetalloPept_cat_dom_sf"/>
</dbReference>
<dbReference type="SUPFAM" id="SSF57552">
    <property type="entry name" value="Blood coagulation inhibitor (disintegrin)"/>
    <property type="match status" value="1"/>
</dbReference>
<dbReference type="GO" id="GO:0006508">
    <property type="term" value="P:proteolysis"/>
    <property type="evidence" value="ECO:0007669"/>
    <property type="project" value="InterPro"/>
</dbReference>
<evidence type="ECO:0000259" key="17">
    <source>
        <dbReference type="PROSITE" id="PS50215"/>
    </source>
</evidence>
<evidence type="ECO:0000256" key="1">
    <source>
        <dbReference type="ARBA" id="ARBA00001947"/>
    </source>
</evidence>
<dbReference type="SMART" id="SM00050">
    <property type="entry name" value="DISIN"/>
    <property type="match status" value="1"/>
</dbReference>
<evidence type="ECO:0000256" key="15">
    <source>
        <dbReference type="SAM" id="SignalP"/>
    </source>
</evidence>
<keyword evidence="15" id="KW-0732">Signal</keyword>
<evidence type="ECO:0000256" key="5">
    <source>
        <dbReference type="ARBA" id="ARBA00022723"/>
    </source>
</evidence>
<dbReference type="PROSITE" id="PS00427">
    <property type="entry name" value="DISINTEGRIN_1"/>
    <property type="match status" value="1"/>
</dbReference>
<comment type="subcellular location">
    <subcellularLocation>
        <location evidence="2">Secreted</location>
    </subcellularLocation>
</comment>
<comment type="cofactor">
    <cofactor evidence="1">
        <name>Zn(2+)</name>
        <dbReference type="ChEBI" id="CHEBI:29105"/>
    </cofactor>
</comment>
<evidence type="ECO:0000313" key="18">
    <source>
        <dbReference type="EMBL" id="KAG5858152.1"/>
    </source>
</evidence>
<dbReference type="PROSITE" id="PS50215">
    <property type="entry name" value="ADAM_MEPRO"/>
    <property type="match status" value="1"/>
</dbReference>
<keyword evidence="18" id="KW-0645">Protease</keyword>
<gene>
    <name evidence="18" type="ORF">JKG30_000066</name>
</gene>
<dbReference type="SMR" id="A0A8T1N158"/>
<evidence type="ECO:0000259" key="16">
    <source>
        <dbReference type="PROSITE" id="PS50214"/>
    </source>
</evidence>
<dbReference type="Proteomes" id="UP000681084">
    <property type="component" value="Unassembled WGS sequence"/>
</dbReference>
<dbReference type="CDD" id="cd04269">
    <property type="entry name" value="ZnMc_adamalysin_II_like"/>
    <property type="match status" value="1"/>
</dbReference>
<evidence type="ECO:0000256" key="12">
    <source>
        <dbReference type="ARBA" id="ARBA00030844"/>
    </source>
</evidence>
<dbReference type="GO" id="GO:0005576">
    <property type="term" value="C:extracellular region"/>
    <property type="evidence" value="ECO:0007669"/>
    <property type="project" value="UniProtKB-SubCell"/>
</dbReference>
<dbReference type="FunFam" id="3.40.390.10:FF:000002">
    <property type="entry name" value="Disintegrin and metalloproteinase domain-containing protein 22"/>
    <property type="match status" value="1"/>
</dbReference>
<sequence>MIQLLLVTICLAVFPYQGSSIILESGNVNDYEVVYARKVTALPKGAVQPKYEDAMQYEFKVNGEPVVLHLEKNKQLFSKDYSETHYSPDGSEITTYPPVEDHCYYHGRIENDADSTASISACNGLKGHFKLQGETYLIEPLKLSDSEAHAVFKYENVEKEDEVPKMCGVTQTNWESDEPIKKASQLNFHPHQQRYNRYNYVELVIVADYKMVTRNNGNLDEIRTKIYEIVNILNVICRYLYIRIALVGIEIWSNGDLINVESAANVTLDSFGTWRETVLLKRKSHDNAQLLTAIDFNGQTIGIAYVASMCKLKHSVGVVQDYSLSSFVLAVIMAHEMGHNLGMDHDTGSCSCGGYSCIMSPGMSHQPSKLFSDCSYIQYWVFIMKQKPQCILNEPLRTDIVSPPVCGNELLEMGEECDCGSPRNCRNPCCDATTCKLHPWVECESGECCGQCRFIKAGNVCRPQRSECDIAESCTGQSAQCPTDDFHKNGQPCLSNYGYCYNGNCPIMHHQCYALFGSGAIVAQDGCFKFNDRGDKFFYCRKENVIITPCAQEDVKCGRLFCHTKKSECDYDYSADPDYGMVDHGTKCADGKVCNSNRQCVDVTTAY</sequence>
<dbReference type="PANTHER" id="PTHR11905:SF32">
    <property type="entry name" value="DISINTEGRIN AND METALLOPROTEINASE DOMAIN-CONTAINING PROTEIN 28"/>
    <property type="match status" value="1"/>
</dbReference>
<dbReference type="InterPro" id="IPR001762">
    <property type="entry name" value="Disintegrin_dom"/>
</dbReference>
<protein>
    <recommendedName>
        <fullName evidence="12">Snake venom metalloproteinase</fullName>
    </recommendedName>
</protein>
<evidence type="ECO:0000256" key="4">
    <source>
        <dbReference type="ARBA" id="ARBA00022656"/>
    </source>
</evidence>
<dbReference type="PROSITE" id="PS50214">
    <property type="entry name" value="DISINTEGRIN_2"/>
    <property type="match status" value="1"/>
</dbReference>
<reference evidence="18" key="1">
    <citation type="submission" date="2021-04" db="EMBL/GenBank/DDBJ databases">
        <title>Tracking the recruitment and evolution of snake toxins using the evolutionary context provided by the Bothrops jararaca genome.</title>
        <authorList>
            <person name="Almeida D."/>
            <person name="Viala V.L."/>
            <person name="Nachtigall P.G."/>
            <person name="Michael B."/>
            <person name="Gibbs H.L."/>
            <person name="Serrano S.T."/>
            <person name="Ho P.L."/>
            <person name="Da Silva A.M.M."/>
            <person name="Nishiyama M.Y. Jr."/>
            <person name="Junqueira-De-Azevedo I.L."/>
        </authorList>
    </citation>
    <scope>NUCLEOTIDE SEQUENCE [LARGE SCALE GENOMIC DNA]</scope>
    <source>
        <strain evidence="18">BSP84406</strain>
    </source>
</reference>
<evidence type="ECO:0000256" key="2">
    <source>
        <dbReference type="ARBA" id="ARBA00004613"/>
    </source>
</evidence>
<feature type="binding site" evidence="14">
    <location>
        <position position="339"/>
    </location>
    <ligand>
        <name>Zn(2+)</name>
        <dbReference type="ChEBI" id="CHEBI:29105"/>
        <note>catalytic</note>
    </ligand>
</feature>
<accession>A0A8T1N158</accession>
<dbReference type="InterPro" id="IPR034027">
    <property type="entry name" value="Reprolysin_adamalysin"/>
</dbReference>
<feature type="binding site" evidence="14">
    <location>
        <position position="345"/>
    </location>
    <ligand>
        <name>Zn(2+)</name>
        <dbReference type="ChEBI" id="CHEBI:29105"/>
        <note>catalytic</note>
    </ligand>
</feature>
<feature type="active site" evidence="14">
    <location>
        <position position="336"/>
    </location>
</feature>
<dbReference type="FunFam" id="4.10.70.10:FF:000001">
    <property type="entry name" value="Disintegrin and metalloproteinase domain-containing protein 22"/>
    <property type="match status" value="1"/>
</dbReference>
<evidence type="ECO:0000256" key="3">
    <source>
        <dbReference type="ARBA" id="ARBA00022525"/>
    </source>
</evidence>
<dbReference type="Gene3D" id="3.40.390.10">
    <property type="entry name" value="Collagenase (Catalytic Domain)"/>
    <property type="match status" value="1"/>
</dbReference>
<evidence type="ECO:0000256" key="9">
    <source>
        <dbReference type="ARBA" id="ARBA00023157"/>
    </source>
</evidence>
<dbReference type="EMBL" id="JAGTXL010027686">
    <property type="protein sequence ID" value="KAG5858152.1"/>
    <property type="molecule type" value="Genomic_DNA"/>
</dbReference>
<evidence type="ECO:0000256" key="14">
    <source>
        <dbReference type="PROSITE-ProRule" id="PRU00276"/>
    </source>
</evidence>
<dbReference type="AlphaFoldDB" id="A0A8T1N158"/>
<feature type="disulfide bond" evidence="14">
    <location>
        <begin position="352"/>
        <end position="357"/>
    </location>
</feature>
<keyword evidence="3" id="KW-0964">Secreted</keyword>
<evidence type="ECO:0000256" key="8">
    <source>
        <dbReference type="ARBA" id="ARBA00022837"/>
    </source>
</evidence>
<dbReference type="Gene3D" id="4.10.70.10">
    <property type="entry name" value="Disintegrin domain"/>
    <property type="match status" value="1"/>
</dbReference>
<evidence type="ECO:0000313" key="19">
    <source>
        <dbReference type="Proteomes" id="UP000681084"/>
    </source>
</evidence>
<dbReference type="GO" id="GO:0004222">
    <property type="term" value="F:metalloendopeptidase activity"/>
    <property type="evidence" value="ECO:0007669"/>
    <property type="project" value="InterPro"/>
</dbReference>
<dbReference type="InterPro" id="IPR018358">
    <property type="entry name" value="Disintegrin_CS"/>
</dbReference>
<comment type="caution">
    <text evidence="18">The sequence shown here is derived from an EMBL/GenBank/DDBJ whole genome shotgun (WGS) entry which is preliminary data.</text>
</comment>
<keyword evidence="18" id="KW-0482">Metalloprotease</keyword>
<feature type="chain" id="PRO_5035721570" description="Snake venom metalloproteinase" evidence="15">
    <location>
        <begin position="21"/>
        <end position="607"/>
    </location>
</feature>
<feature type="domain" description="Peptidase M12B" evidence="17">
    <location>
        <begin position="199"/>
        <end position="395"/>
    </location>
</feature>
<keyword evidence="10" id="KW-0325">Glycoprotein</keyword>
<dbReference type="PANTHER" id="PTHR11905">
    <property type="entry name" value="ADAM A DISINTEGRIN AND METALLOPROTEASE DOMAIN"/>
    <property type="match status" value="1"/>
</dbReference>
<keyword evidence="19" id="KW-1185">Reference proteome</keyword>
<dbReference type="GO" id="GO:0046872">
    <property type="term" value="F:metal ion binding"/>
    <property type="evidence" value="ECO:0007669"/>
    <property type="project" value="UniProtKB-KW"/>
</dbReference>
<dbReference type="SMART" id="SM00608">
    <property type="entry name" value="ACR"/>
    <property type="match status" value="1"/>
</dbReference>
<feature type="signal peptide" evidence="15">
    <location>
        <begin position="1"/>
        <end position="20"/>
    </location>
</feature>
<evidence type="ECO:0000256" key="11">
    <source>
        <dbReference type="ARBA" id="ARBA00023240"/>
    </source>
</evidence>
<dbReference type="Pfam" id="PF01562">
    <property type="entry name" value="Pep_M12B_propep"/>
    <property type="match status" value="1"/>
</dbReference>
<keyword evidence="7 14" id="KW-0862">Zinc</keyword>
<feature type="disulfide bond" evidence="13">
    <location>
        <begin position="461"/>
        <end position="481"/>
    </location>
</feature>
<dbReference type="InterPro" id="IPR001590">
    <property type="entry name" value="Peptidase_M12B"/>
</dbReference>
<dbReference type="PRINTS" id="PR00289">
    <property type="entry name" value="DISINTEGRIN"/>
</dbReference>
<evidence type="ECO:0000256" key="7">
    <source>
        <dbReference type="ARBA" id="ARBA00022833"/>
    </source>
</evidence>
<dbReference type="InterPro" id="IPR002870">
    <property type="entry name" value="Peptidase_M12B_N"/>
</dbReference>
<dbReference type="InterPro" id="IPR006586">
    <property type="entry name" value="ADAM_Cys-rich"/>
</dbReference>
<evidence type="ECO:0000256" key="6">
    <source>
        <dbReference type="ARBA" id="ARBA00022801"/>
    </source>
</evidence>
<dbReference type="GO" id="GO:0090729">
    <property type="term" value="F:toxin activity"/>
    <property type="evidence" value="ECO:0007669"/>
    <property type="project" value="UniProtKB-KW"/>
</dbReference>
<dbReference type="SUPFAM" id="SSF55486">
    <property type="entry name" value="Metalloproteases ('zincins'), catalytic domain"/>
    <property type="match status" value="1"/>
</dbReference>
<feature type="binding site" evidence="14">
    <location>
        <position position="335"/>
    </location>
    <ligand>
        <name>Zn(2+)</name>
        <dbReference type="ChEBI" id="CHEBI:29105"/>
        <note>catalytic</note>
    </ligand>
</feature>
<feature type="disulfide bond" evidence="14">
    <location>
        <begin position="350"/>
        <end position="374"/>
    </location>
</feature>
<dbReference type="Pfam" id="PF08516">
    <property type="entry name" value="ADAM_CR"/>
    <property type="match status" value="1"/>
</dbReference>
<dbReference type="Pfam" id="PF00200">
    <property type="entry name" value="Disintegrin"/>
    <property type="match status" value="1"/>
</dbReference>
<evidence type="ECO:0000256" key="13">
    <source>
        <dbReference type="PROSITE-ProRule" id="PRU00068"/>
    </source>
</evidence>
<feature type="disulfide bond" evidence="14">
    <location>
        <begin position="310"/>
        <end position="390"/>
    </location>
</feature>